<dbReference type="Proteomes" id="UP000264294">
    <property type="component" value="Unassembled WGS sequence"/>
</dbReference>
<organism evidence="17 19">
    <name type="scientific">Bacillus clarus</name>
    <dbReference type="NCBI Taxonomy" id="2338372"/>
    <lineage>
        <taxon>Bacteria</taxon>
        <taxon>Bacillati</taxon>
        <taxon>Bacillota</taxon>
        <taxon>Bacilli</taxon>
        <taxon>Bacillales</taxon>
        <taxon>Bacillaceae</taxon>
        <taxon>Bacillus</taxon>
        <taxon>Bacillus cereus group</taxon>
    </lineage>
</organism>
<feature type="domain" description="Flavodoxin-like" evidence="15">
    <location>
        <begin position="483"/>
        <end position="622"/>
    </location>
</feature>
<evidence type="ECO:0000313" key="17">
    <source>
        <dbReference type="EMBL" id="KFM99284.1"/>
    </source>
</evidence>
<dbReference type="GO" id="GO:0005506">
    <property type="term" value="F:iron ion binding"/>
    <property type="evidence" value="ECO:0007669"/>
    <property type="project" value="UniProtKB-UniRule"/>
</dbReference>
<evidence type="ECO:0000259" key="16">
    <source>
        <dbReference type="PROSITE" id="PS51384"/>
    </source>
</evidence>
<dbReference type="Gene3D" id="3.40.50.360">
    <property type="match status" value="1"/>
</dbReference>
<evidence type="ECO:0000256" key="7">
    <source>
        <dbReference type="ARBA" id="ARBA00022827"/>
    </source>
</evidence>
<evidence type="ECO:0000256" key="10">
    <source>
        <dbReference type="ARBA" id="ARBA00023004"/>
    </source>
</evidence>
<dbReference type="Gene3D" id="2.40.30.10">
    <property type="entry name" value="Translation factors"/>
    <property type="match status" value="1"/>
</dbReference>
<dbReference type="FunFam" id="1.10.630.10:FF:000040">
    <property type="entry name" value="Bifunctional cytochrome P450/NADPH--P450 reductase"/>
    <property type="match status" value="1"/>
</dbReference>
<dbReference type="GO" id="GO:0020037">
    <property type="term" value="F:heme binding"/>
    <property type="evidence" value="ECO:0007669"/>
    <property type="project" value="UniProtKB-UniRule"/>
</dbReference>
<dbReference type="InterPro" id="IPR029039">
    <property type="entry name" value="Flavoprotein-like_sf"/>
</dbReference>
<dbReference type="PRINTS" id="PR00371">
    <property type="entry name" value="FPNCR"/>
</dbReference>
<keyword evidence="11 13" id="KW-0503">Monooxygenase</keyword>
<dbReference type="InterPro" id="IPR008254">
    <property type="entry name" value="Flavodoxin/NO_synth"/>
</dbReference>
<dbReference type="InterPro" id="IPR023173">
    <property type="entry name" value="NADPH_Cyt_P450_Rdtase_alpha"/>
</dbReference>
<dbReference type="EC" id="1.14.14.1" evidence="13"/>
<keyword evidence="9 13" id="KW-0560">Oxidoreductase</keyword>
<dbReference type="InterPro" id="IPR017927">
    <property type="entry name" value="FAD-bd_FR_type"/>
</dbReference>
<evidence type="ECO:0000313" key="19">
    <source>
        <dbReference type="Proteomes" id="UP000029389"/>
    </source>
</evidence>
<keyword evidence="13" id="KW-0249">Electron transport</keyword>
<dbReference type="Pfam" id="PF00175">
    <property type="entry name" value="NAD_binding_1"/>
    <property type="match status" value="1"/>
</dbReference>
<feature type="binding site" description="axial binding residue" evidence="14">
    <location>
        <position position="401"/>
    </location>
    <ligand>
        <name>heme</name>
        <dbReference type="ChEBI" id="CHEBI:30413"/>
    </ligand>
    <ligandPart>
        <name>Fe</name>
        <dbReference type="ChEBI" id="CHEBI:18248"/>
    </ligandPart>
</feature>
<dbReference type="CDD" id="cd06206">
    <property type="entry name" value="bifunctional_CYPOR"/>
    <property type="match status" value="1"/>
</dbReference>
<keyword evidence="7 13" id="KW-0274">FAD</keyword>
<dbReference type="GO" id="GO:0003958">
    <property type="term" value="F:NADPH-hemoprotein reductase activity"/>
    <property type="evidence" value="ECO:0007669"/>
    <property type="project" value="UniProtKB-UniRule"/>
</dbReference>
<evidence type="ECO:0000256" key="1">
    <source>
        <dbReference type="ARBA" id="ARBA00010018"/>
    </source>
</evidence>
<dbReference type="PANTHER" id="PTHR19384:SF17">
    <property type="entry name" value="NADPH--CYTOCHROME P450 REDUCTASE"/>
    <property type="match status" value="1"/>
</dbReference>
<dbReference type="GO" id="GO:0010181">
    <property type="term" value="F:FMN binding"/>
    <property type="evidence" value="ECO:0007669"/>
    <property type="project" value="UniProtKB-UniRule"/>
</dbReference>
<comment type="function">
    <text evidence="13">Functions as a fatty acid monooxygenase.</text>
</comment>
<dbReference type="EC" id="1.6.2.4" evidence="13"/>
<proteinExistence type="inferred from homology"/>
<evidence type="ECO:0000256" key="8">
    <source>
        <dbReference type="ARBA" id="ARBA00022857"/>
    </source>
</evidence>
<dbReference type="EMBL" id="JMQC01000008">
    <property type="protein sequence ID" value="KFM99284.1"/>
    <property type="molecule type" value="Genomic_DNA"/>
</dbReference>
<dbReference type="Pfam" id="PF00067">
    <property type="entry name" value="p450"/>
    <property type="match status" value="1"/>
</dbReference>
<dbReference type="Gene3D" id="1.10.630.10">
    <property type="entry name" value="Cytochrome P450"/>
    <property type="match status" value="1"/>
</dbReference>
<evidence type="ECO:0000256" key="14">
    <source>
        <dbReference type="PIRSR" id="PIRSR000209-1"/>
    </source>
</evidence>
<accession>A0A090YLD3</accession>
<evidence type="ECO:0000259" key="15">
    <source>
        <dbReference type="PROSITE" id="PS50902"/>
    </source>
</evidence>
<name>A0A090YLD3_9BACI</name>
<dbReference type="InterPro" id="IPR023206">
    <property type="entry name" value="Bifunctional_P450_P450_red"/>
</dbReference>
<dbReference type="Gene3D" id="3.40.50.80">
    <property type="entry name" value="Nucleotide-binding domain of ferredoxin-NADP reductase (FNR) module"/>
    <property type="match status" value="1"/>
</dbReference>
<dbReference type="GO" id="GO:0050660">
    <property type="term" value="F:flavin adenine dinucleotide binding"/>
    <property type="evidence" value="ECO:0007669"/>
    <property type="project" value="TreeGrafter"/>
</dbReference>
<protein>
    <recommendedName>
        <fullName evidence="13">Bifunctional cytochrome P450/NADPH--P450 reductase</fullName>
    </recommendedName>
    <domain>
        <recommendedName>
            <fullName evidence="13">Cytochrome P450</fullName>
            <ecNumber evidence="13">1.14.14.1</ecNumber>
        </recommendedName>
    </domain>
    <domain>
        <recommendedName>
            <fullName evidence="13">NADPH--cytochrome P450 reductase</fullName>
            <ecNumber evidence="13">1.6.2.4</ecNumber>
        </recommendedName>
    </domain>
</protein>
<evidence type="ECO:0000313" key="20">
    <source>
        <dbReference type="Proteomes" id="UP000264294"/>
    </source>
</evidence>
<dbReference type="SUPFAM" id="SSF63380">
    <property type="entry name" value="Riboflavin synthase domain-like"/>
    <property type="match status" value="1"/>
</dbReference>
<keyword evidence="5 13" id="KW-0288">FMN</keyword>
<dbReference type="GO" id="GO:0005829">
    <property type="term" value="C:cytosol"/>
    <property type="evidence" value="ECO:0007669"/>
    <property type="project" value="TreeGrafter"/>
</dbReference>
<evidence type="ECO:0000256" key="9">
    <source>
        <dbReference type="ARBA" id="ARBA00023002"/>
    </source>
</evidence>
<evidence type="ECO:0000256" key="5">
    <source>
        <dbReference type="ARBA" id="ARBA00022643"/>
    </source>
</evidence>
<dbReference type="InterPro" id="IPR039261">
    <property type="entry name" value="FNR_nucleotide-bd"/>
</dbReference>
<keyword evidence="8 13" id="KW-0521">NADP</keyword>
<evidence type="ECO:0000256" key="11">
    <source>
        <dbReference type="ARBA" id="ARBA00023033"/>
    </source>
</evidence>
<dbReference type="PATRIC" id="fig|1405.8.peg.464"/>
<dbReference type="PANTHER" id="PTHR19384">
    <property type="entry name" value="NITRIC OXIDE SYNTHASE-RELATED"/>
    <property type="match status" value="1"/>
</dbReference>
<dbReference type="Gene3D" id="1.20.990.10">
    <property type="entry name" value="NADPH-cytochrome p450 Reductase, Chain A, domain 3"/>
    <property type="match status" value="1"/>
</dbReference>
<comment type="caution">
    <text evidence="17">The sequence shown here is derived from an EMBL/GenBank/DDBJ whole genome shotgun (WGS) entry which is preliminary data.</text>
</comment>
<dbReference type="InterPro" id="IPR017938">
    <property type="entry name" value="Riboflavin_synthase-like_b-brl"/>
</dbReference>
<evidence type="ECO:0000256" key="6">
    <source>
        <dbReference type="ARBA" id="ARBA00022723"/>
    </source>
</evidence>
<dbReference type="InterPro" id="IPR001433">
    <property type="entry name" value="OxRdtase_FAD/NAD-bd"/>
</dbReference>
<keyword evidence="2 13" id="KW-0813">Transport</keyword>
<dbReference type="PROSITE" id="PS51384">
    <property type="entry name" value="FAD_FR"/>
    <property type="match status" value="1"/>
</dbReference>
<dbReference type="PROSITE" id="PS00086">
    <property type="entry name" value="CYTOCHROME_P450"/>
    <property type="match status" value="1"/>
</dbReference>
<dbReference type="RefSeq" id="WP_042978978.1">
    <property type="nucleotide sequence ID" value="NZ_JMQC01000008.1"/>
</dbReference>
<dbReference type="SUPFAM" id="SSF52218">
    <property type="entry name" value="Flavoproteins"/>
    <property type="match status" value="1"/>
</dbReference>
<dbReference type="EMBL" id="QVOD01000073">
    <property type="protein sequence ID" value="RFT62339.1"/>
    <property type="molecule type" value="Genomic_DNA"/>
</dbReference>
<dbReference type="PRINTS" id="PR00369">
    <property type="entry name" value="FLAVODOXIN"/>
</dbReference>
<dbReference type="SMR" id="A0A090YLD3"/>
<dbReference type="InterPro" id="IPR001094">
    <property type="entry name" value="Flavdoxin-like"/>
</dbReference>
<evidence type="ECO:0000256" key="3">
    <source>
        <dbReference type="ARBA" id="ARBA00022617"/>
    </source>
</evidence>
<evidence type="ECO:0000256" key="12">
    <source>
        <dbReference type="ARBA" id="ARBA00049342"/>
    </source>
</evidence>
<dbReference type="InterPro" id="IPR001709">
    <property type="entry name" value="Flavoprot_Pyr_Nucl_cyt_Rdtase"/>
</dbReference>
<dbReference type="Pfam" id="PF00258">
    <property type="entry name" value="Flavodoxin_1"/>
    <property type="match status" value="1"/>
</dbReference>
<dbReference type="InterPro" id="IPR017972">
    <property type="entry name" value="Cyt_P450_CS"/>
</dbReference>
<dbReference type="InterPro" id="IPR001128">
    <property type="entry name" value="Cyt_P450"/>
</dbReference>
<keyword evidence="10 13" id="KW-0408">Iron</keyword>
<feature type="domain" description="FAD-binding FR-type" evidence="16">
    <location>
        <begin position="660"/>
        <end position="892"/>
    </location>
</feature>
<comment type="cofactor">
    <cofactor evidence="13">
        <name>FAD</name>
        <dbReference type="ChEBI" id="CHEBI:57692"/>
    </cofactor>
    <cofactor evidence="13">
        <name>FMN</name>
        <dbReference type="ChEBI" id="CHEBI:58210"/>
    </cofactor>
</comment>
<comment type="catalytic activity">
    <reaction evidence="12 13">
        <text>2 oxidized [cytochrome P450] + NADPH = 2 reduced [cytochrome P450] + NADP(+) + H(+)</text>
        <dbReference type="Rhea" id="RHEA:24040"/>
        <dbReference type="Rhea" id="RHEA-COMP:14627"/>
        <dbReference type="Rhea" id="RHEA-COMP:14628"/>
        <dbReference type="ChEBI" id="CHEBI:15378"/>
        <dbReference type="ChEBI" id="CHEBI:55376"/>
        <dbReference type="ChEBI" id="CHEBI:57783"/>
        <dbReference type="ChEBI" id="CHEBI:58349"/>
        <dbReference type="ChEBI" id="CHEBI:60344"/>
        <dbReference type="EC" id="1.6.2.4"/>
    </reaction>
</comment>
<dbReference type="SUPFAM" id="SSF48264">
    <property type="entry name" value="Cytochrome P450"/>
    <property type="match status" value="1"/>
</dbReference>
<keyword evidence="6 13" id="KW-0479">Metal-binding</keyword>
<dbReference type="InterPro" id="IPR003097">
    <property type="entry name" value="CysJ-like_FAD-binding"/>
</dbReference>
<reference evidence="17 19" key="1">
    <citation type="submission" date="2014-04" db="EMBL/GenBank/DDBJ databases">
        <authorList>
            <person name="Bishop-Lilly K.A."/>
            <person name="Broomall S.M."/>
            <person name="Chain P.S."/>
            <person name="Chertkov O."/>
            <person name="Coyne S.R."/>
            <person name="Daligault H.E."/>
            <person name="Davenport K.W."/>
            <person name="Erkkila T."/>
            <person name="Frey K.G."/>
            <person name="Gibbons H.S."/>
            <person name="Gu W."/>
            <person name="Jaissle J."/>
            <person name="Johnson S.L."/>
            <person name="Koroleva G.I."/>
            <person name="Ladner J.T."/>
            <person name="Lo C.-C."/>
            <person name="Minogue T.D."/>
            <person name="Munk C."/>
            <person name="Palacios G.F."/>
            <person name="Redden C.L."/>
            <person name="Rosenzweig C.N."/>
            <person name="Scholz M.B."/>
            <person name="Teshima H."/>
            <person name="Xu Y."/>
        </authorList>
    </citation>
    <scope>NUCLEOTIDE SEQUENCE [LARGE SCALE GENOMIC DNA]</scope>
    <source>
        <strain evidence="17 19">BHP</strain>
    </source>
</reference>
<sequence length="1049" mass="119364">METKEIPQPKTDGELGNLSLLNKEKPIQSLMKISDQMGEIFKFETPSRVTRYVSSQRLVKEVCDESRFDKSLSQALKNVRSFTGDGLFTSWSYEKKWKKAHNILLPSFSQQAMKGYHAMMVDIAVQLIQKWERLNVNEYIDVPADMTRLTLDTIGLCGFNYRFNSFYRDQPHPFIVSMVRALDESMNRLQRANPNDSLYEEERLQLQKDIQYMNELVDKIIKDRKVSGEQGDDLLAHMLNGKDPETGETLDNENIRYQMITFLIAGHETTSGLLSFALYFLVKNPHILHKATEEAARVLVDPVPTYRQVKQLKYITMVLNESLRLWPTAPAFSLYPKEDTVLGGEYSLKQGEEITVLIPQLHRDKIIWGEDVEEFRPERFENPSTIPQHAFKPFGNGQRACIGQQFAIHEATLVLGMMLKHFDFYDHKNYELDIKETLTLKPEGFTVKAVSKKVPLGGIPTPDHEQVAKTVRNVVDNAHNTPLLVLYGSNMGTAEGIARNLVDIALSKGFATQVAPLDSHVGNLPKTGAVLIIAASYNGNPPDNAKKFVEWLEKASEHEVKDVHYAVFGCGDKNWITTYQKVPFYIDEQLAKKGAKRLTERGEGDASDDFEEVYEEWSEQLWNDVADYFKLDIKGNETNASTLSLEYVGSGAEAILAKMYPTFTTQVVENKELQQSCRARSTRHLEICLPNNITYKEGDHLGVIPRNYPELVNRVLTRFQLNGSNYIRLTGDNTKLVHLPLNRTVSINELLQFVELQEPVTRNQLRTMAAKTVCPPHKREIEALLETKVYKEQVLSKRLTMLELLEKYPACEMEFVEFIALLPALRPRYYSISSSQRVNDQKLSITVSVVEENAWSGNGKYKGIASTYLAQLKEGDSITCFVSSSQSGFELPKESKTPIIMVGPGTGVAPFRGFLQARKAMKANGQSLGEAHLYFGCRSLEEDYLYQEELEQAQEEGIVTLHTAFSRMKDQPKTYVQHLIKQDSEKLIKLIEQDAHIYICGDGRRMAPDVENTLVKSYADIHNLSEQEACAWLQQLEEKLYYTKDVWAG</sequence>
<dbReference type="InterPro" id="IPR036396">
    <property type="entry name" value="Cyt_P450_sf"/>
</dbReference>
<evidence type="ECO:0000256" key="4">
    <source>
        <dbReference type="ARBA" id="ARBA00022630"/>
    </source>
</evidence>
<dbReference type="Proteomes" id="UP000029389">
    <property type="component" value="Unassembled WGS sequence"/>
</dbReference>
<keyword evidence="4 13" id="KW-0285">Flavoprotein</keyword>
<dbReference type="CDD" id="cd11068">
    <property type="entry name" value="CYP120A1"/>
    <property type="match status" value="1"/>
</dbReference>
<comment type="catalytic activity">
    <reaction evidence="13">
        <text>an organic molecule + reduced [NADPH--hemoprotein reductase] + O2 = an alcohol + oxidized [NADPH--hemoprotein reductase] + H2O + H(+)</text>
        <dbReference type="Rhea" id="RHEA:17149"/>
        <dbReference type="Rhea" id="RHEA-COMP:11964"/>
        <dbReference type="Rhea" id="RHEA-COMP:11965"/>
        <dbReference type="ChEBI" id="CHEBI:15377"/>
        <dbReference type="ChEBI" id="CHEBI:15378"/>
        <dbReference type="ChEBI" id="CHEBI:15379"/>
        <dbReference type="ChEBI" id="CHEBI:30879"/>
        <dbReference type="ChEBI" id="CHEBI:57618"/>
        <dbReference type="ChEBI" id="CHEBI:58210"/>
        <dbReference type="ChEBI" id="CHEBI:142491"/>
        <dbReference type="EC" id="1.14.14.1"/>
    </reaction>
</comment>
<evidence type="ECO:0000256" key="2">
    <source>
        <dbReference type="ARBA" id="ARBA00022448"/>
    </source>
</evidence>
<evidence type="ECO:0000256" key="13">
    <source>
        <dbReference type="PIRNR" id="PIRNR000209"/>
    </source>
</evidence>
<gene>
    <name evidence="17" type="primary">cyp102A1</name>
    <name evidence="18" type="ORF">D0U04_28510</name>
    <name evidence="17" type="ORF">DJ93_292</name>
</gene>
<dbReference type="PROSITE" id="PS50902">
    <property type="entry name" value="FLAVODOXIN_LIKE"/>
    <property type="match status" value="1"/>
</dbReference>
<comment type="similarity">
    <text evidence="1 13">In the N-terminal section; belongs to the cytochrome P450 family.</text>
</comment>
<dbReference type="GO" id="GO:0070330">
    <property type="term" value="F:aromatase activity"/>
    <property type="evidence" value="ECO:0007669"/>
    <property type="project" value="UniProtKB-UniRule"/>
</dbReference>
<evidence type="ECO:0000313" key="18">
    <source>
        <dbReference type="EMBL" id="RFT62339.1"/>
    </source>
</evidence>
<dbReference type="PIRSF" id="PIRSF000209">
    <property type="entry name" value="Bifunctional_P450_P450R"/>
    <property type="match status" value="1"/>
</dbReference>
<dbReference type="AlphaFoldDB" id="A0A090YLD3"/>
<dbReference type="FunFam" id="3.40.50.80:FF:000031">
    <property type="entry name" value="Bifunctional cytochrome P450/NADPH--P450 reductase"/>
    <property type="match status" value="1"/>
</dbReference>
<keyword evidence="20" id="KW-1185">Reference proteome</keyword>
<comment type="cofactor">
    <cofactor evidence="13 14">
        <name>heme</name>
        <dbReference type="ChEBI" id="CHEBI:30413"/>
    </cofactor>
</comment>
<keyword evidence="3 13" id="KW-0349">Heme</keyword>
<reference evidence="18 20" key="2">
    <citation type="submission" date="2018-08" db="EMBL/GenBank/DDBJ databases">
        <title>Bacillus clarus sp. nov. strain PS00077A.</title>
        <authorList>
            <person name="Mendez Acevedo M."/>
            <person name="Carroll L."/>
            <person name="Mukherjee M."/>
            <person name="Wiedmann M."/>
            <person name="Kovac J."/>
        </authorList>
    </citation>
    <scope>NUCLEOTIDE SEQUENCE [LARGE SCALE GENOMIC DNA]</scope>
    <source>
        <strain evidence="18 20">PS00077A</strain>
    </source>
</reference>
<dbReference type="SUPFAM" id="SSF52343">
    <property type="entry name" value="Ferredoxin reductase-like, C-terminal NADP-linked domain"/>
    <property type="match status" value="1"/>
</dbReference>
<dbReference type="Pfam" id="PF00667">
    <property type="entry name" value="FAD_binding_1"/>
    <property type="match status" value="1"/>
</dbReference>